<evidence type="ECO:0000256" key="1">
    <source>
        <dbReference type="ARBA" id="ARBA00022729"/>
    </source>
</evidence>
<gene>
    <name evidence="5" type="primary">IL12B</name>
    <name evidence="7" type="ORF">EXN66_Car011239</name>
</gene>
<keyword evidence="8" id="KW-1185">Reference proteome</keyword>
<proteinExistence type="inferred from homology"/>
<dbReference type="PANTHER" id="PTHR48485">
    <property type="entry name" value="INTERLEUKIN-12 SUBUNIT BETA-RELATED"/>
    <property type="match status" value="1"/>
</dbReference>
<feature type="domain" description="Interleukin-12 beta central" evidence="6">
    <location>
        <begin position="115"/>
        <end position="192"/>
    </location>
</feature>
<keyword evidence="5" id="KW-0964">Secreted</keyword>
<feature type="signal peptide" evidence="5">
    <location>
        <begin position="1"/>
        <end position="20"/>
    </location>
</feature>
<dbReference type="SUPFAM" id="SSF49265">
    <property type="entry name" value="Fibronectin type III"/>
    <property type="match status" value="1"/>
</dbReference>
<name>A0A6G1PZJ2_CHAAH</name>
<dbReference type="SUPFAM" id="SSF48726">
    <property type="entry name" value="Immunoglobulin"/>
    <property type="match status" value="1"/>
</dbReference>
<dbReference type="OrthoDB" id="8670716at2759"/>
<keyword evidence="2" id="KW-1015">Disulfide bond</keyword>
<accession>A0A6G1PZJ2</accession>
<dbReference type="PANTHER" id="PTHR48485:SF3">
    <property type="entry name" value="INTERLEUKIN-12 SUBUNIT BETA"/>
    <property type="match status" value="1"/>
</dbReference>
<feature type="chain" id="PRO_5026371438" description="Interleukin-12 subunit beta" evidence="5">
    <location>
        <begin position="21"/>
        <end position="299"/>
    </location>
</feature>
<dbReference type="InterPro" id="IPR036179">
    <property type="entry name" value="Ig-like_dom_sf"/>
</dbReference>
<dbReference type="InterPro" id="IPR050676">
    <property type="entry name" value="IL-12"/>
</dbReference>
<evidence type="ECO:0000256" key="2">
    <source>
        <dbReference type="ARBA" id="ARBA00023157"/>
    </source>
</evidence>
<organism evidence="7 8">
    <name type="scientific">Channa argus</name>
    <name type="common">Northern snakehead</name>
    <name type="synonym">Ophicephalus argus</name>
    <dbReference type="NCBI Taxonomy" id="215402"/>
    <lineage>
        <taxon>Eukaryota</taxon>
        <taxon>Metazoa</taxon>
        <taxon>Chordata</taxon>
        <taxon>Craniata</taxon>
        <taxon>Vertebrata</taxon>
        <taxon>Euteleostomi</taxon>
        <taxon>Actinopterygii</taxon>
        <taxon>Neopterygii</taxon>
        <taxon>Teleostei</taxon>
        <taxon>Neoteleostei</taxon>
        <taxon>Acanthomorphata</taxon>
        <taxon>Anabantaria</taxon>
        <taxon>Anabantiformes</taxon>
        <taxon>Channoidei</taxon>
        <taxon>Channidae</taxon>
        <taxon>Channa</taxon>
    </lineage>
</organism>
<dbReference type="GO" id="GO:0005615">
    <property type="term" value="C:extracellular space"/>
    <property type="evidence" value="ECO:0007669"/>
    <property type="project" value="UniProtKB-KW"/>
</dbReference>
<dbReference type="AlphaFoldDB" id="A0A6G1PZJ2"/>
<dbReference type="Gene3D" id="2.60.40.10">
    <property type="entry name" value="Immunoglobulins"/>
    <property type="match status" value="3"/>
</dbReference>
<dbReference type="InterPro" id="IPR019482">
    <property type="entry name" value="IL-12_beta_cen-dom"/>
</dbReference>
<dbReference type="GO" id="GO:0005125">
    <property type="term" value="F:cytokine activity"/>
    <property type="evidence" value="ECO:0007669"/>
    <property type="project" value="UniProtKB-KW"/>
</dbReference>
<sequence length="299" mass="33948">MTSAFWIFEILFFIITGANGLSHFPPNFVVVKMNDQTVLTCNTSTNETVVWKFDNDIVERHPYPDNFEQVGQNLIVSDIDTPVLGEYSCWRGDKLLSSTYLLQEDEETQKADSPLTCWAKSYDCKFNCNWTGIEHTVVRLGLGHDCSQGGSLCQWVNSKEQAVDGGFQFEVSHYLSPYAEETTMLEVTAEAIAGLTFLRTTQRFYLRDIIEPDSPQIGNCQEVGDYLNVSIDPPSSWSTPHSFFGLEHEIEYMLKDDGKTGISPSTVIPKKISKLRARSRDALVLSHWSQWTPWKNVTY</sequence>
<comment type="subcellular location">
    <subcellularLocation>
        <location evidence="5">Secreted</location>
    </subcellularLocation>
</comment>
<dbReference type="InterPro" id="IPR036116">
    <property type="entry name" value="FN3_sf"/>
</dbReference>
<evidence type="ECO:0000256" key="3">
    <source>
        <dbReference type="ARBA" id="ARBA00023180"/>
    </source>
</evidence>
<dbReference type="EMBL" id="CM015722">
    <property type="protein sequence ID" value="KAF3695563.1"/>
    <property type="molecule type" value="Genomic_DNA"/>
</dbReference>
<keyword evidence="4 5" id="KW-0393">Immunoglobulin domain</keyword>
<dbReference type="InterPro" id="IPR015528">
    <property type="entry name" value="IL-12_beta"/>
</dbReference>
<dbReference type="GO" id="GO:0004896">
    <property type="term" value="F:cytokine receptor activity"/>
    <property type="evidence" value="ECO:0007669"/>
    <property type="project" value="UniProtKB-UniRule"/>
</dbReference>
<keyword evidence="1 5" id="KW-0732">Signal</keyword>
<evidence type="ECO:0000256" key="5">
    <source>
        <dbReference type="RuleBase" id="RU281113"/>
    </source>
</evidence>
<evidence type="ECO:0000256" key="4">
    <source>
        <dbReference type="ARBA" id="ARBA00023319"/>
    </source>
</evidence>
<dbReference type="Proteomes" id="UP000503349">
    <property type="component" value="Chromosome 11"/>
</dbReference>
<protein>
    <recommendedName>
        <fullName evidence="5">Interleukin-12 subunit beta</fullName>
        <shortName evidence="5">IL-12B</shortName>
    </recommendedName>
    <alternativeName>
        <fullName evidence="5">Cytotoxic lymphocyte maturation factor 40 kDa subunit</fullName>
    </alternativeName>
    <alternativeName>
        <fullName evidence="5">IL-12 subunit p40</fullName>
    </alternativeName>
</protein>
<dbReference type="Pfam" id="PF10420">
    <property type="entry name" value="IL12p40_C"/>
    <property type="match status" value="1"/>
</dbReference>
<evidence type="ECO:0000259" key="6">
    <source>
        <dbReference type="Pfam" id="PF10420"/>
    </source>
</evidence>
<reference evidence="7 8" key="1">
    <citation type="submission" date="2019-02" db="EMBL/GenBank/DDBJ databases">
        <title>Opniocepnalus argus genome.</title>
        <authorList>
            <person name="Zhou C."/>
            <person name="Xiao S."/>
        </authorList>
    </citation>
    <scope>NUCLEOTIDE SEQUENCE [LARGE SCALE GENOMIC DNA]</scope>
    <source>
        <strain evidence="7">OARG1902GOOAL</strain>
        <tissue evidence="7">Muscle</tissue>
    </source>
</reference>
<keyword evidence="3 5" id="KW-0325">Glycoprotein</keyword>
<dbReference type="InterPro" id="IPR013783">
    <property type="entry name" value="Ig-like_fold"/>
</dbReference>
<reference evidence="8" key="2">
    <citation type="submission" date="2019-02" db="EMBL/GenBank/DDBJ databases">
        <title>Opniocepnalus argus Var Kimnra genome.</title>
        <authorList>
            <person name="Zhou C."/>
            <person name="Xiao S."/>
        </authorList>
    </citation>
    <scope>NUCLEOTIDE SEQUENCE [LARGE SCALE GENOMIC DNA]</scope>
</reference>
<comment type="similarity">
    <text evidence="5">Belongs to the IL-12B family.</text>
</comment>
<evidence type="ECO:0000313" key="7">
    <source>
        <dbReference type="EMBL" id="KAF3695563.1"/>
    </source>
</evidence>
<keyword evidence="5" id="KW-0202">Cytokine</keyword>
<dbReference type="PRINTS" id="PR01928">
    <property type="entry name" value="INTRLEUKN12B"/>
</dbReference>
<comment type="subunit">
    <text evidence="5">Heterodimer with IL12A; disulfide-linked. The heterodimer is known as interleukin IL-12.</text>
</comment>
<evidence type="ECO:0000313" key="8">
    <source>
        <dbReference type="Proteomes" id="UP000503349"/>
    </source>
</evidence>